<organism evidence="1 2">
    <name type="scientific">Tieghemostelium lacteum</name>
    <name type="common">Slime mold</name>
    <name type="synonym">Dictyostelium lacteum</name>
    <dbReference type="NCBI Taxonomy" id="361077"/>
    <lineage>
        <taxon>Eukaryota</taxon>
        <taxon>Amoebozoa</taxon>
        <taxon>Evosea</taxon>
        <taxon>Eumycetozoa</taxon>
        <taxon>Dictyostelia</taxon>
        <taxon>Dictyosteliales</taxon>
        <taxon>Raperosteliaceae</taxon>
        <taxon>Tieghemostelium</taxon>
    </lineage>
</organism>
<dbReference type="Proteomes" id="UP000076078">
    <property type="component" value="Unassembled WGS sequence"/>
</dbReference>
<name>A0A152A0X8_TIELA</name>
<dbReference type="AlphaFoldDB" id="A0A152A0X8"/>
<dbReference type="PANTHER" id="PTHR28360">
    <property type="entry name" value="DYNACTIN SUBUNIT 3"/>
    <property type="match status" value="1"/>
</dbReference>
<dbReference type="FunCoup" id="A0A152A0X8">
    <property type="interactions" value="2"/>
</dbReference>
<dbReference type="EMBL" id="LODT01000020">
    <property type="protein sequence ID" value="KYQ99912.1"/>
    <property type="molecule type" value="Genomic_DNA"/>
</dbReference>
<reference evidence="1 2" key="1">
    <citation type="submission" date="2015-12" db="EMBL/GenBank/DDBJ databases">
        <title>Dictyostelia acquired genes for synthesis and detection of signals that induce cell-type specialization by lateral gene transfer from prokaryotes.</title>
        <authorList>
            <person name="Gloeckner G."/>
            <person name="Schaap P."/>
        </authorList>
    </citation>
    <scope>NUCLEOTIDE SEQUENCE [LARGE SCALE GENOMIC DNA]</scope>
    <source>
        <strain evidence="1 2">TK</strain>
    </source>
</reference>
<gene>
    <name evidence="1" type="ORF">DLAC_03879</name>
</gene>
<dbReference type="PANTHER" id="PTHR28360:SF1">
    <property type="entry name" value="DYNACTIN SUBUNIT 3"/>
    <property type="match status" value="1"/>
</dbReference>
<sequence length="240" mass="27949">MSETAQEQYKITNEMIDEIESRLNKLEFMISGSLSTSDDNLMKFPLLQQQTIQSLQQQQKKATLKQFIQQTIPQKQPLPQPQQQSQILQITENIVETINRYQTKLNTIKSENESISAYLTLYNQCEKRFNQILDDQPTLNSVEKLAIILSAEDELLQTAKNLQKLNELEKFINTESLSSLPQLTLKLKPIENLHAEQEAITIQLNKKLGEKVQSYNDIIKELSFRFQYWDKVLTELERSV</sequence>
<keyword evidence="2" id="KW-1185">Reference proteome</keyword>
<evidence type="ECO:0000313" key="2">
    <source>
        <dbReference type="Proteomes" id="UP000076078"/>
    </source>
</evidence>
<dbReference type="GO" id="GO:0005869">
    <property type="term" value="C:dynactin complex"/>
    <property type="evidence" value="ECO:0007669"/>
    <property type="project" value="InterPro"/>
</dbReference>
<accession>A0A152A0X8</accession>
<dbReference type="InterPro" id="IPR009991">
    <property type="entry name" value="DCTN3"/>
</dbReference>
<dbReference type="InParanoid" id="A0A152A0X8"/>
<evidence type="ECO:0000313" key="1">
    <source>
        <dbReference type="EMBL" id="KYQ99912.1"/>
    </source>
</evidence>
<dbReference type="GO" id="GO:0061640">
    <property type="term" value="P:cytoskeleton-dependent cytokinesis"/>
    <property type="evidence" value="ECO:0007669"/>
    <property type="project" value="InterPro"/>
</dbReference>
<protein>
    <submittedName>
        <fullName evidence="1">Putative dynactin 22 kDa subunit</fullName>
    </submittedName>
</protein>
<dbReference type="OrthoDB" id="16729at2759"/>
<dbReference type="OMA" id="NRFAYWD"/>
<proteinExistence type="predicted"/>
<dbReference type="STRING" id="361077.A0A152A0X8"/>
<comment type="caution">
    <text evidence="1">The sequence shown here is derived from an EMBL/GenBank/DDBJ whole genome shotgun (WGS) entry which is preliminary data.</text>
</comment>
<dbReference type="Pfam" id="PF07426">
    <property type="entry name" value="Dynactin_p22"/>
    <property type="match status" value="1"/>
</dbReference>